<feature type="transmembrane region" description="Helical" evidence="12">
    <location>
        <begin position="265"/>
        <end position="288"/>
    </location>
</feature>
<keyword evidence="6" id="KW-0571">Peptide transport</keyword>
<keyword evidence="3" id="KW-1003">Cell membrane</keyword>
<comment type="subcellular location">
    <subcellularLocation>
        <location evidence="1">Cell inner membrane</location>
        <topology evidence="1">Multi-pass membrane protein</topology>
    </subcellularLocation>
    <subcellularLocation>
        <location evidence="12">Cell membrane</location>
        <topology evidence="12">Multi-pass membrane protein</topology>
    </subcellularLocation>
</comment>
<dbReference type="CDD" id="cd06261">
    <property type="entry name" value="TM_PBP2"/>
    <property type="match status" value="1"/>
</dbReference>
<dbReference type="AlphaFoldDB" id="A0A067B487"/>
<dbReference type="Proteomes" id="UP000050491">
    <property type="component" value="Unassembled WGS sequence"/>
</dbReference>
<evidence type="ECO:0000256" key="4">
    <source>
        <dbReference type="ARBA" id="ARBA00022519"/>
    </source>
</evidence>
<evidence type="ECO:0000256" key="2">
    <source>
        <dbReference type="ARBA" id="ARBA00022448"/>
    </source>
</evidence>
<dbReference type="EMBL" id="JJMN01000074">
    <property type="protein sequence ID" value="KDO12943.1"/>
    <property type="molecule type" value="Genomic_DNA"/>
</dbReference>
<evidence type="ECO:0000259" key="13">
    <source>
        <dbReference type="PROSITE" id="PS50928"/>
    </source>
</evidence>
<keyword evidence="17" id="KW-1185">Reference proteome</keyword>
<evidence type="ECO:0000256" key="6">
    <source>
        <dbReference type="ARBA" id="ARBA00022856"/>
    </source>
</evidence>
<evidence type="ECO:0000313" key="17">
    <source>
        <dbReference type="Proteomes" id="UP000027331"/>
    </source>
</evidence>
<dbReference type="GO" id="GO:0015833">
    <property type="term" value="P:peptide transport"/>
    <property type="evidence" value="ECO:0007669"/>
    <property type="project" value="UniProtKB-KW"/>
</dbReference>
<dbReference type="Proteomes" id="UP000216173">
    <property type="component" value="Unassembled WGS sequence"/>
</dbReference>
<dbReference type="PANTHER" id="PTHR43386">
    <property type="entry name" value="OLIGOPEPTIDE TRANSPORT SYSTEM PERMEASE PROTEIN APPC"/>
    <property type="match status" value="1"/>
</dbReference>
<reference evidence="15 18" key="2">
    <citation type="journal article" date="2015" name="Genome Biol. Evol.">
        <title>The Dynamics of Genetic Interactions between Vibrio metoecus and Vibrio cholerae, Two Close Relatives Co-Occurring in the Environment.</title>
        <authorList>
            <person name="Orata F.D."/>
            <person name="Kirchberger P.C."/>
            <person name="Meheust R."/>
            <person name="Barlow E.J."/>
            <person name="Tarr C.L."/>
            <person name="Boucher Y."/>
        </authorList>
    </citation>
    <scope>NUCLEOTIDE SEQUENCE [LARGE SCALE GENOMIC DNA]</scope>
    <source>
        <strain evidence="15 18">YB5B04</strain>
    </source>
</reference>
<evidence type="ECO:0000256" key="7">
    <source>
        <dbReference type="ARBA" id="ARBA00022927"/>
    </source>
</evidence>
<evidence type="ECO:0000256" key="5">
    <source>
        <dbReference type="ARBA" id="ARBA00022692"/>
    </source>
</evidence>
<evidence type="ECO:0000256" key="10">
    <source>
        <dbReference type="ARBA" id="ARBA00024202"/>
    </source>
</evidence>
<evidence type="ECO:0000313" key="14">
    <source>
        <dbReference type="EMBL" id="KDO12943.1"/>
    </source>
</evidence>
<dbReference type="SUPFAM" id="SSF161098">
    <property type="entry name" value="MetI-like"/>
    <property type="match status" value="1"/>
</dbReference>
<evidence type="ECO:0000313" key="19">
    <source>
        <dbReference type="Proteomes" id="UP000216173"/>
    </source>
</evidence>
<feature type="transmembrane region" description="Helical" evidence="12">
    <location>
        <begin position="162"/>
        <end position="181"/>
    </location>
</feature>
<reference evidence="19" key="3">
    <citation type="submission" date="2017-07" db="EMBL/GenBank/DDBJ databases">
        <authorList>
            <person name="Boucher Y."/>
            <person name="Orata F.D."/>
        </authorList>
    </citation>
    <scope>NUCLEOTIDE SEQUENCE [LARGE SCALE GENOMIC DNA]</scope>
    <source>
        <strain evidence="19">OYP9E10</strain>
    </source>
</reference>
<dbReference type="Gene3D" id="1.10.3720.10">
    <property type="entry name" value="MetI-like"/>
    <property type="match status" value="1"/>
</dbReference>
<keyword evidence="4" id="KW-0997">Cell inner membrane</keyword>
<keyword evidence="7" id="KW-0653">Protein transport</keyword>
<protein>
    <recommendedName>
        <fullName evidence="11">Oligopeptide transport system permease protein OppC</fullName>
    </recommendedName>
</protein>
<dbReference type="InterPro" id="IPR000515">
    <property type="entry name" value="MetI-like"/>
</dbReference>
<name>A0A067B487_VIBMT</name>
<feature type="transmembrane region" description="Helical" evidence="12">
    <location>
        <begin position="101"/>
        <end position="122"/>
    </location>
</feature>
<evidence type="ECO:0000313" key="15">
    <source>
        <dbReference type="EMBL" id="KQB02099.1"/>
    </source>
</evidence>
<evidence type="ECO:0000256" key="12">
    <source>
        <dbReference type="RuleBase" id="RU363032"/>
    </source>
</evidence>
<dbReference type="InterPro" id="IPR050366">
    <property type="entry name" value="BP-dependent_transpt_permease"/>
</dbReference>
<evidence type="ECO:0000313" key="16">
    <source>
        <dbReference type="EMBL" id="PAR21994.1"/>
    </source>
</evidence>
<feature type="transmembrane region" description="Helical" evidence="12">
    <location>
        <begin position="134"/>
        <end position="156"/>
    </location>
</feature>
<dbReference type="Pfam" id="PF12911">
    <property type="entry name" value="OppC_N"/>
    <property type="match status" value="1"/>
</dbReference>
<feature type="transmembrane region" description="Helical" evidence="12">
    <location>
        <begin position="216"/>
        <end position="245"/>
    </location>
</feature>
<dbReference type="GeneID" id="94014140"/>
<keyword evidence="9 12" id="KW-0472">Membrane</keyword>
<sequence length="300" mass="33335">MLTKKENLAAIESFSQNLEIQGRSLWQDARIRFMRNKAAMVSLFVLMLITLAVIFLPMFSAYSYEDTDWYAMHAAPSAEHWFGTDALGRDLFVRTLVGGRISLMVGIMGALVAVLIGTLYGAASGFIGGRTDRVMMRVLEILYAIPFMFLVIVLVTFFGRNIVLIFVAIGAIAWLDMARIVRGQTLSLRSKEFIEAAHVCGVSNWNIITRHIVPNVLGIVAVYSTLLIPSMILTESFLSFLGLGVQEPMTSWGALLQEGANTMEVAIWQLLFPAAFMVLTLFCFNYVGDGLRDALDPKDR</sequence>
<dbReference type="GO" id="GO:0005886">
    <property type="term" value="C:plasma membrane"/>
    <property type="evidence" value="ECO:0007669"/>
    <property type="project" value="UniProtKB-SubCell"/>
</dbReference>
<dbReference type="EMBL" id="NMSH01000005">
    <property type="protein sequence ID" value="PAR21994.1"/>
    <property type="molecule type" value="Genomic_DNA"/>
</dbReference>
<dbReference type="NCBIfam" id="NF011935">
    <property type="entry name" value="PRK15406.1"/>
    <property type="match status" value="1"/>
</dbReference>
<keyword evidence="8 12" id="KW-1133">Transmembrane helix</keyword>
<dbReference type="EMBL" id="LBGP01000010">
    <property type="protein sequence ID" value="KQB02099.1"/>
    <property type="molecule type" value="Genomic_DNA"/>
</dbReference>
<dbReference type="InterPro" id="IPR035906">
    <property type="entry name" value="MetI-like_sf"/>
</dbReference>
<dbReference type="OrthoDB" id="9805884at2"/>
<evidence type="ECO:0000256" key="11">
    <source>
        <dbReference type="ARBA" id="ARBA00072251"/>
    </source>
</evidence>
<dbReference type="GO" id="GO:0055085">
    <property type="term" value="P:transmembrane transport"/>
    <property type="evidence" value="ECO:0007669"/>
    <property type="project" value="InterPro"/>
</dbReference>
<gene>
    <name evidence="16" type="ORF">CGU03_05150</name>
    <name evidence="14" type="ORF">DP83_14185</name>
    <name evidence="15" type="ORF">XV92_07155</name>
</gene>
<dbReference type="FunFam" id="1.10.3720.10:FF:000008">
    <property type="entry name" value="Oligopeptide ABC transporter permease OppC"/>
    <property type="match status" value="1"/>
</dbReference>
<comment type="similarity">
    <text evidence="10">Belongs to the binding-protein-dependent transport system permease family. OppBC subfamily.</text>
</comment>
<dbReference type="InterPro" id="IPR025966">
    <property type="entry name" value="OppC_N"/>
</dbReference>
<reference evidence="14 17" key="1">
    <citation type="submission" date="2014-04" db="EMBL/GenBank/DDBJ databases">
        <title>Vibrio metecus sp. nov., a close relative of Vibrio cholerae isolated from coastal brackish ponds and clinical specimens.</title>
        <authorList>
            <person name="Kirchberger P.C."/>
            <person name="Turnsek M."/>
            <person name="Hunt D.E."/>
            <person name="Haley B.J."/>
            <person name="Colwell R."/>
            <person name="Polz M.F."/>
            <person name="Tarr C.L."/>
            <person name="Boucher Y."/>
        </authorList>
    </citation>
    <scope>NUCLEOTIDE SEQUENCE [LARGE SCALE GENOMIC DNA]</scope>
    <source>
        <strain evidence="14">OP3H</strain>
        <strain evidence="17">PPCK-2014</strain>
    </source>
</reference>
<accession>A0A067B487</accession>
<comment type="caution">
    <text evidence="15">The sequence shown here is derived from an EMBL/GenBank/DDBJ whole genome shotgun (WGS) entry which is preliminary data.</text>
</comment>
<dbReference type="PROSITE" id="PS50928">
    <property type="entry name" value="ABC_TM1"/>
    <property type="match status" value="1"/>
</dbReference>
<evidence type="ECO:0000313" key="18">
    <source>
        <dbReference type="Proteomes" id="UP000050491"/>
    </source>
</evidence>
<feature type="transmembrane region" description="Helical" evidence="12">
    <location>
        <begin position="40"/>
        <end position="62"/>
    </location>
</feature>
<dbReference type="Proteomes" id="UP000027331">
    <property type="component" value="Unassembled WGS sequence"/>
</dbReference>
<keyword evidence="5 12" id="KW-0812">Transmembrane</keyword>
<dbReference type="Pfam" id="PF00528">
    <property type="entry name" value="BPD_transp_1"/>
    <property type="match status" value="1"/>
</dbReference>
<evidence type="ECO:0000256" key="9">
    <source>
        <dbReference type="ARBA" id="ARBA00023136"/>
    </source>
</evidence>
<organism evidence="15 18">
    <name type="scientific">Vibrio metoecus</name>
    <dbReference type="NCBI Taxonomy" id="1481663"/>
    <lineage>
        <taxon>Bacteria</taxon>
        <taxon>Pseudomonadati</taxon>
        <taxon>Pseudomonadota</taxon>
        <taxon>Gammaproteobacteria</taxon>
        <taxon>Vibrionales</taxon>
        <taxon>Vibrionaceae</taxon>
        <taxon>Vibrio</taxon>
    </lineage>
</organism>
<evidence type="ECO:0000256" key="1">
    <source>
        <dbReference type="ARBA" id="ARBA00004429"/>
    </source>
</evidence>
<dbReference type="PANTHER" id="PTHR43386:SF2">
    <property type="entry name" value="OLIGOPEPTIDE TRANSPORT SYSTEM PERMEASE PROTEIN OPPC"/>
    <property type="match status" value="1"/>
</dbReference>
<evidence type="ECO:0000256" key="3">
    <source>
        <dbReference type="ARBA" id="ARBA00022475"/>
    </source>
</evidence>
<feature type="domain" description="ABC transmembrane type-1" evidence="13">
    <location>
        <begin position="99"/>
        <end position="288"/>
    </location>
</feature>
<evidence type="ECO:0000256" key="8">
    <source>
        <dbReference type="ARBA" id="ARBA00022989"/>
    </source>
</evidence>
<dbReference type="RefSeq" id="WP_055030948.1">
    <property type="nucleotide sequence ID" value="NZ_CABMIR010000005.1"/>
</dbReference>
<proteinExistence type="inferred from homology"/>
<keyword evidence="2 12" id="KW-0813">Transport</keyword>
<reference evidence="16" key="4">
    <citation type="submission" date="2017-07" db="EMBL/GenBank/DDBJ databases">
        <authorList>
            <person name="Sun Z.S."/>
            <person name="Albrecht U."/>
            <person name="Echele G."/>
            <person name="Lee C.C."/>
        </authorList>
    </citation>
    <scope>NUCLEOTIDE SEQUENCE [LARGE SCALE GENOMIC DNA]</scope>
    <source>
        <strain evidence="16">OYP9E10</strain>
    </source>
</reference>
<dbReference type="PATRIC" id="fig|1481663.10.peg.948"/>
<dbReference type="GO" id="GO:0015031">
    <property type="term" value="P:protein transport"/>
    <property type="evidence" value="ECO:0007669"/>
    <property type="project" value="UniProtKB-KW"/>
</dbReference>